<dbReference type="KEGG" id="ppoo:LW347_19865"/>
<gene>
    <name evidence="1" type="ORF">LW347_19865</name>
</gene>
<organism evidence="1 2">
    <name type="scientific">Pectobacterium polonicum</name>
    <dbReference type="NCBI Taxonomy" id="2485124"/>
    <lineage>
        <taxon>Bacteria</taxon>
        <taxon>Pseudomonadati</taxon>
        <taxon>Pseudomonadota</taxon>
        <taxon>Gammaproteobacteria</taxon>
        <taxon>Enterobacterales</taxon>
        <taxon>Pectobacteriaceae</taxon>
        <taxon>Pectobacterium</taxon>
    </lineage>
</organism>
<dbReference type="RefSeq" id="WP_258883388.1">
    <property type="nucleotide sequence ID" value="NZ_CP090065.1"/>
</dbReference>
<dbReference type="Proteomes" id="UP001059272">
    <property type="component" value="Chromosome"/>
</dbReference>
<dbReference type="AlphaFoldDB" id="A0AAE9SX03"/>
<accession>A0AAE9SX03</accession>
<dbReference type="EMBL" id="CP090065">
    <property type="protein sequence ID" value="UVO08063.1"/>
    <property type="molecule type" value="Genomic_DNA"/>
</dbReference>
<reference evidence="1" key="1">
    <citation type="submission" date="2021-12" db="EMBL/GenBank/DDBJ databases">
        <title>Genome sequence of novel Pectobacterium sp. causing blackleg.</title>
        <authorList>
            <person name="Wang J."/>
        </authorList>
    </citation>
    <scope>NUCLEOTIDE SEQUENCE</scope>
    <source>
        <strain evidence="1">BY21311</strain>
    </source>
</reference>
<evidence type="ECO:0000313" key="2">
    <source>
        <dbReference type="Proteomes" id="UP001059272"/>
    </source>
</evidence>
<name>A0AAE9SX03_9GAMM</name>
<proteinExistence type="predicted"/>
<protein>
    <submittedName>
        <fullName evidence="1">Uncharacterized protein</fullName>
    </submittedName>
</protein>
<evidence type="ECO:0000313" key="1">
    <source>
        <dbReference type="EMBL" id="UVO08063.1"/>
    </source>
</evidence>
<sequence>MNRNNLIFIADNSNQATLILRKGNGEWHVDNILSAPVNTYINNVNVYPLNSDGSFFPVTSHDRLIDLLRDSFDFHPEESGINGSRKDVANRIRNDTHARRYRCLGG</sequence>